<dbReference type="Ensembl" id="ENSHHUT00000055403.1">
    <property type="protein sequence ID" value="ENSHHUP00000053533.1"/>
    <property type="gene ID" value="ENSHHUG00000032147.1"/>
</dbReference>
<dbReference type="Proteomes" id="UP000314982">
    <property type="component" value="Unassembled WGS sequence"/>
</dbReference>
<reference evidence="2" key="3">
    <citation type="submission" date="2025-09" db="UniProtKB">
        <authorList>
            <consortium name="Ensembl"/>
        </authorList>
    </citation>
    <scope>IDENTIFICATION</scope>
</reference>
<keyword evidence="3" id="KW-1185">Reference proteome</keyword>
<reference evidence="3" key="1">
    <citation type="submission" date="2018-06" db="EMBL/GenBank/DDBJ databases">
        <title>Genome assembly of Danube salmon.</title>
        <authorList>
            <person name="Macqueen D.J."/>
            <person name="Gundappa M.K."/>
        </authorList>
    </citation>
    <scope>NUCLEOTIDE SEQUENCE [LARGE SCALE GENOMIC DNA]</scope>
</reference>
<dbReference type="AlphaFoldDB" id="A0A4W5NUI4"/>
<reference evidence="2" key="2">
    <citation type="submission" date="2025-08" db="UniProtKB">
        <authorList>
            <consortium name="Ensembl"/>
        </authorList>
    </citation>
    <scope>IDENTIFICATION</scope>
</reference>
<sequence length="97" mass="10870">MSGSIPFYQKQHRHYDRGYRSKEVESAISQYQSSSSSYATRSRASASLSASRGLSASYSGLEESRLSPIPKRAKPTYLAMDKENQIIGYVVPIFRGR</sequence>
<evidence type="ECO:0000313" key="2">
    <source>
        <dbReference type="Ensembl" id="ENSHHUP00000053533.1"/>
    </source>
</evidence>
<proteinExistence type="predicted"/>
<evidence type="ECO:0000256" key="1">
    <source>
        <dbReference type="SAM" id="MobiDB-lite"/>
    </source>
</evidence>
<evidence type="ECO:0000313" key="3">
    <source>
        <dbReference type="Proteomes" id="UP000314982"/>
    </source>
</evidence>
<organism evidence="2 3">
    <name type="scientific">Hucho hucho</name>
    <name type="common">huchen</name>
    <dbReference type="NCBI Taxonomy" id="62062"/>
    <lineage>
        <taxon>Eukaryota</taxon>
        <taxon>Metazoa</taxon>
        <taxon>Chordata</taxon>
        <taxon>Craniata</taxon>
        <taxon>Vertebrata</taxon>
        <taxon>Euteleostomi</taxon>
        <taxon>Actinopterygii</taxon>
        <taxon>Neopterygii</taxon>
        <taxon>Teleostei</taxon>
        <taxon>Protacanthopterygii</taxon>
        <taxon>Salmoniformes</taxon>
        <taxon>Salmonidae</taxon>
        <taxon>Salmoninae</taxon>
        <taxon>Hucho</taxon>
    </lineage>
</organism>
<accession>A0A4W5NUI4</accession>
<protein>
    <submittedName>
        <fullName evidence="2">Uncharacterized protein</fullName>
    </submittedName>
</protein>
<feature type="region of interest" description="Disordered" evidence="1">
    <location>
        <begin position="1"/>
        <end position="21"/>
    </location>
</feature>
<name>A0A4W5NUI4_9TELE</name>
<dbReference type="STRING" id="62062.ENSHHUP00000053533"/>